<dbReference type="Proteomes" id="UP000828236">
    <property type="component" value="Unassembled WGS sequence"/>
</dbReference>
<evidence type="ECO:0000313" key="15">
    <source>
        <dbReference type="Proteomes" id="UP000790347"/>
    </source>
</evidence>
<evidence type="ECO:0000256" key="1">
    <source>
        <dbReference type="ARBA" id="ARBA00004155"/>
    </source>
</evidence>
<evidence type="ECO:0000256" key="8">
    <source>
        <dbReference type="ARBA" id="ARBA00023136"/>
    </source>
</evidence>
<dbReference type="InterPro" id="IPR006603">
    <property type="entry name" value="PQ-loop_rpt"/>
</dbReference>
<evidence type="ECO:0000256" key="12">
    <source>
        <dbReference type="SAM" id="SignalP"/>
    </source>
</evidence>
<reference evidence="14" key="1">
    <citation type="submission" date="2013-05" db="EMBL/GenBank/DDBJ databases">
        <authorList>
            <person name="Yim A.K.Y."/>
            <person name="Chan T.F."/>
            <person name="Ji K.M."/>
            <person name="Liu X.Y."/>
            <person name="Zhou J.W."/>
            <person name="Li R.Q."/>
            <person name="Yang K.Y."/>
            <person name="Li J."/>
            <person name="Li M."/>
            <person name="Law P.T.W."/>
            <person name="Wu Y.L."/>
            <person name="Cai Z.L."/>
            <person name="Qin H."/>
            <person name="Bao Y."/>
            <person name="Leung R.K.K."/>
            <person name="Ng P.K.S."/>
            <person name="Zou J."/>
            <person name="Zhong X.J."/>
            <person name="Ran P.X."/>
            <person name="Zhong N.S."/>
            <person name="Liu Z.G."/>
            <person name="Tsui S.K.W."/>
        </authorList>
    </citation>
    <scope>NUCLEOTIDE SEQUENCE</scope>
    <source>
        <strain evidence="14">Derf</strain>
        <tissue evidence="14">Whole organism</tissue>
    </source>
</reference>
<reference evidence="13" key="2">
    <citation type="submission" date="2020-06" db="EMBL/GenBank/DDBJ databases">
        <authorList>
            <person name="Ji K."/>
            <person name="Li J."/>
        </authorList>
    </citation>
    <scope>NUCLEOTIDE SEQUENCE</scope>
    <source>
        <strain evidence="13">JKM2019</strain>
        <tissue evidence="13">Whole body</tissue>
    </source>
</reference>
<evidence type="ECO:0000313" key="14">
    <source>
        <dbReference type="EMBL" id="KAH9518010.1"/>
    </source>
</evidence>
<evidence type="ECO:0000313" key="13">
    <source>
        <dbReference type="EMBL" id="KAH7638657.1"/>
    </source>
</evidence>
<keyword evidence="9" id="KW-0458">Lysosome</keyword>
<keyword evidence="12" id="KW-0732">Signal</keyword>
<protein>
    <submittedName>
        <fullName evidence="13">Cystinosin-like protein</fullName>
    </submittedName>
</protein>
<keyword evidence="4 11" id="KW-0812">Transmembrane</keyword>
<feature type="transmembrane region" description="Helical" evidence="11">
    <location>
        <begin position="325"/>
        <end position="343"/>
    </location>
</feature>
<dbReference type="InterPro" id="IPR005282">
    <property type="entry name" value="LC_transporter"/>
</dbReference>
<evidence type="ECO:0000256" key="7">
    <source>
        <dbReference type="ARBA" id="ARBA00022989"/>
    </source>
</evidence>
<keyword evidence="5" id="KW-0677">Repeat</keyword>
<sequence length="430" mass="49646">MEHLTFTTAAILSILTLLMPITTIHTLTVYDQSSEPHHIILSLKEISTEDNNNDNVEYRLNTSTNSLEMLVDHNNTFNLILDPQISSNDTKQLLTRFTCESEETDSFDWNSTENNCEILQLPKYEYIFNATEDSIKVISLKTLKQGKTQLVAHAKWISNTSEVTIDTWKAYVTVNVGVSDTILVISAIIGWIYFVAWSISFYPQIWDNFKRKSVVGLNFDFIGLNITGFISYTMFNFSLYAITSVQKEYENDHPRSQIPVQLNDVFFGFHAAFATLICIIQCFLYDRGEQTVSWFARIFLSIVWTGYIVIAIIVASTNWLTMLDYLYILSYVKLVITIIKYIPQAWYNYCRKSTIGWSIGNIFLDFTGGSLSMCQMFLLAYNYDDWATIFNNFTKFGLGFISILFDVLFLLQHYVFYRHSDVNDSRSLLV</sequence>
<keyword evidence="7 11" id="KW-1133">Transmembrane helix</keyword>
<evidence type="ECO:0000256" key="4">
    <source>
        <dbReference type="ARBA" id="ARBA00022692"/>
    </source>
</evidence>
<feature type="transmembrane region" description="Helical" evidence="11">
    <location>
        <begin position="265"/>
        <end position="286"/>
    </location>
</feature>
<dbReference type="EMBL" id="SDOV01000007">
    <property type="protein sequence ID" value="KAH7638657.1"/>
    <property type="molecule type" value="Genomic_DNA"/>
</dbReference>
<organism evidence="14 15">
    <name type="scientific">Dermatophagoides farinae</name>
    <name type="common">American house dust mite</name>
    <dbReference type="NCBI Taxonomy" id="6954"/>
    <lineage>
        <taxon>Eukaryota</taxon>
        <taxon>Metazoa</taxon>
        <taxon>Ecdysozoa</taxon>
        <taxon>Arthropoda</taxon>
        <taxon>Chelicerata</taxon>
        <taxon>Arachnida</taxon>
        <taxon>Acari</taxon>
        <taxon>Acariformes</taxon>
        <taxon>Sarcoptiformes</taxon>
        <taxon>Astigmata</taxon>
        <taxon>Psoroptidia</taxon>
        <taxon>Analgoidea</taxon>
        <taxon>Pyroglyphidae</taxon>
        <taxon>Dermatophagoidinae</taxon>
        <taxon>Dermatophagoides</taxon>
    </lineage>
</organism>
<evidence type="ECO:0000256" key="9">
    <source>
        <dbReference type="ARBA" id="ARBA00023228"/>
    </source>
</evidence>
<comment type="catalytic activity">
    <reaction evidence="10">
        <text>L-cystine(out) + H(+)(out) = L-cystine(in) + H(+)(in)</text>
        <dbReference type="Rhea" id="RHEA:66172"/>
        <dbReference type="ChEBI" id="CHEBI:15378"/>
        <dbReference type="ChEBI" id="CHEBI:35491"/>
    </reaction>
    <physiologicalReaction direction="left-to-right" evidence="10">
        <dbReference type="Rhea" id="RHEA:66173"/>
    </physiologicalReaction>
</comment>
<comment type="subcellular location">
    <subcellularLocation>
        <location evidence="1">Lysosome membrane</location>
        <topology evidence="1">Multi-pass membrane protein</topology>
    </subcellularLocation>
</comment>
<feature type="transmembrane region" description="Helical" evidence="11">
    <location>
        <begin position="298"/>
        <end position="319"/>
    </location>
</feature>
<comment type="caution">
    <text evidence="14">The sequence shown here is derived from an EMBL/GenBank/DDBJ whole genome shotgun (WGS) entry which is preliminary data.</text>
</comment>
<dbReference type="GO" id="GO:0005765">
    <property type="term" value="C:lysosomal membrane"/>
    <property type="evidence" value="ECO:0007669"/>
    <property type="project" value="UniProtKB-SubCell"/>
</dbReference>
<dbReference type="PANTHER" id="PTHR13131">
    <property type="entry name" value="CYSTINOSIN"/>
    <property type="match status" value="1"/>
</dbReference>
<reference evidence="13" key="3">
    <citation type="journal article" date="2021" name="World Allergy Organ. J.">
        <title>Chromosome-level assembly of Dermatophagoides farinae genome and transcriptome reveals two novel allergens Der f 37 and Der f 39.</title>
        <authorList>
            <person name="Chen J."/>
            <person name="Cai Z."/>
            <person name="Fan D."/>
            <person name="Hu J."/>
            <person name="Hou Y."/>
            <person name="He Y."/>
            <person name="Zhang Z."/>
            <person name="Zhao Z."/>
            <person name="Gao P."/>
            <person name="Hu W."/>
            <person name="Sun J."/>
            <person name="Li J."/>
            <person name="Ji K."/>
        </authorList>
    </citation>
    <scope>NUCLEOTIDE SEQUENCE</scope>
    <source>
        <strain evidence="13">JKM2019</strain>
    </source>
</reference>
<feature type="transmembrane region" description="Helical" evidence="11">
    <location>
        <begin position="398"/>
        <end position="417"/>
    </location>
</feature>
<feature type="transmembrane region" description="Helical" evidence="11">
    <location>
        <begin position="182"/>
        <end position="202"/>
    </location>
</feature>
<feature type="transmembrane region" description="Helical" evidence="11">
    <location>
        <begin position="355"/>
        <end position="378"/>
    </location>
</feature>
<evidence type="ECO:0000256" key="5">
    <source>
        <dbReference type="ARBA" id="ARBA00022737"/>
    </source>
</evidence>
<dbReference type="EMBL" id="ASGP02000003">
    <property type="protein sequence ID" value="KAH9518010.1"/>
    <property type="molecule type" value="Genomic_DNA"/>
</dbReference>
<dbReference type="AlphaFoldDB" id="A0A922I2S3"/>
<evidence type="ECO:0000256" key="2">
    <source>
        <dbReference type="ARBA" id="ARBA00006855"/>
    </source>
</evidence>
<feature type="transmembrane region" description="Helical" evidence="11">
    <location>
        <begin position="222"/>
        <end position="245"/>
    </location>
</feature>
<proteinExistence type="inferred from homology"/>
<dbReference type="FunFam" id="1.20.1280.290:FF:000016">
    <property type="entry name" value="Cystinosin homolog"/>
    <property type="match status" value="1"/>
</dbReference>
<dbReference type="NCBIfam" id="TIGR00951">
    <property type="entry name" value="2A43"/>
    <property type="match status" value="1"/>
</dbReference>
<keyword evidence="15" id="KW-1185">Reference proteome</keyword>
<dbReference type="Gene3D" id="1.20.1280.290">
    <property type="match status" value="1"/>
</dbReference>
<dbReference type="OrthoDB" id="75720at2759"/>
<reference evidence="14" key="4">
    <citation type="journal article" date="2022" name="Res Sq">
        <title>Comparative Genomics Reveals Insights into the Divergent Evolution of Astigmatic Mites and Household Pest Adaptations.</title>
        <authorList>
            <person name="Xiong Q."/>
            <person name="Wan A.T.-Y."/>
            <person name="Liu X.-Y."/>
            <person name="Fung C.S.-H."/>
            <person name="Xiao X."/>
            <person name="Malainual N."/>
            <person name="Hou J."/>
            <person name="Wang L."/>
            <person name="Wang M."/>
            <person name="Yang K."/>
            <person name="Cui Y."/>
            <person name="Leung E."/>
            <person name="Nong W."/>
            <person name="Shin S.-K."/>
            <person name="Au S."/>
            <person name="Jeong K.Y."/>
            <person name="Chew F.T."/>
            <person name="Hui J."/>
            <person name="Leung T.F."/>
            <person name="Tungtrongchitr A."/>
            <person name="Zhong N."/>
            <person name="Liu Z."/>
            <person name="Tsui S."/>
        </authorList>
    </citation>
    <scope>NUCLEOTIDE SEQUENCE</scope>
    <source>
        <strain evidence="14">Derf</strain>
        <tissue evidence="14">Whole organism</tissue>
    </source>
</reference>
<dbReference type="Pfam" id="PF04193">
    <property type="entry name" value="PQ-loop"/>
    <property type="match status" value="2"/>
</dbReference>
<gene>
    <name evidence="14" type="ORF">DERF_008613</name>
    <name evidence="13" type="ORF">HUG17_2690</name>
</gene>
<accession>A0A922I2S3</accession>
<keyword evidence="8 11" id="KW-0472">Membrane</keyword>
<dbReference type="Proteomes" id="UP000790347">
    <property type="component" value="Unassembled WGS sequence"/>
</dbReference>
<feature type="chain" id="PRO_5038324719" evidence="12">
    <location>
        <begin position="27"/>
        <end position="430"/>
    </location>
</feature>
<dbReference type="SMART" id="SM00679">
    <property type="entry name" value="CTNS"/>
    <property type="match status" value="2"/>
</dbReference>
<dbReference type="GO" id="GO:0015184">
    <property type="term" value="F:L-cystine transmembrane transporter activity"/>
    <property type="evidence" value="ECO:0007669"/>
    <property type="project" value="TreeGrafter"/>
</dbReference>
<evidence type="ECO:0000256" key="10">
    <source>
        <dbReference type="ARBA" id="ARBA00048473"/>
    </source>
</evidence>
<name>A0A922I2S3_DERFA</name>
<dbReference type="GO" id="GO:0015293">
    <property type="term" value="F:symporter activity"/>
    <property type="evidence" value="ECO:0007669"/>
    <property type="project" value="UniProtKB-KW"/>
</dbReference>
<evidence type="ECO:0000256" key="6">
    <source>
        <dbReference type="ARBA" id="ARBA00022847"/>
    </source>
</evidence>
<keyword evidence="6" id="KW-0769">Symport</keyword>
<feature type="signal peptide" evidence="12">
    <location>
        <begin position="1"/>
        <end position="26"/>
    </location>
</feature>
<comment type="similarity">
    <text evidence="2">Belongs to the cystinosin family.</text>
</comment>
<dbReference type="PANTHER" id="PTHR13131:SF5">
    <property type="entry name" value="CYSTINOSIN"/>
    <property type="match status" value="1"/>
</dbReference>
<keyword evidence="3" id="KW-0813">Transport</keyword>
<evidence type="ECO:0000256" key="3">
    <source>
        <dbReference type="ARBA" id="ARBA00022448"/>
    </source>
</evidence>
<evidence type="ECO:0000256" key="11">
    <source>
        <dbReference type="SAM" id="Phobius"/>
    </source>
</evidence>